<dbReference type="Pfam" id="PF18806">
    <property type="entry name" value="Importin_rep_3"/>
    <property type="match status" value="1"/>
</dbReference>
<dbReference type="AlphaFoldDB" id="A0A8J2KXZ5"/>
<evidence type="ECO:0000313" key="8">
    <source>
        <dbReference type="EMBL" id="CAG7822953.1"/>
    </source>
</evidence>
<dbReference type="OrthoDB" id="2016913at2759"/>
<keyword evidence="9" id="KW-1185">Reference proteome</keyword>
<dbReference type="Pfam" id="PF08389">
    <property type="entry name" value="Xpo1"/>
    <property type="match status" value="1"/>
</dbReference>
<evidence type="ECO:0000313" key="9">
    <source>
        <dbReference type="Proteomes" id="UP000708208"/>
    </source>
</evidence>
<comment type="similarity">
    <text evidence="2">Belongs to the importin beta family.</text>
</comment>
<keyword evidence="5" id="KW-0539">Nucleus</keyword>
<dbReference type="GO" id="GO:0006606">
    <property type="term" value="P:protein import into nucleus"/>
    <property type="evidence" value="ECO:0007669"/>
    <property type="project" value="TreeGrafter"/>
</dbReference>
<dbReference type="PANTHER" id="PTHR12363">
    <property type="entry name" value="TRANSPORTIN 3 AND IMPORTIN 13"/>
    <property type="match status" value="1"/>
</dbReference>
<dbReference type="EMBL" id="CAJVCH010527913">
    <property type="protein sequence ID" value="CAG7822953.1"/>
    <property type="molecule type" value="Genomic_DNA"/>
</dbReference>
<evidence type="ECO:0000256" key="2">
    <source>
        <dbReference type="ARBA" id="ARBA00007991"/>
    </source>
</evidence>
<dbReference type="InterPro" id="IPR040709">
    <property type="entry name" value="Importin_rep_1"/>
</dbReference>
<evidence type="ECO:0000256" key="4">
    <source>
        <dbReference type="ARBA" id="ARBA00022737"/>
    </source>
</evidence>
<feature type="compositionally biased region" description="Polar residues" evidence="6">
    <location>
        <begin position="662"/>
        <end position="671"/>
    </location>
</feature>
<dbReference type="PANTHER" id="PTHR12363:SF33">
    <property type="entry name" value="IMPORTIN-13"/>
    <property type="match status" value="1"/>
</dbReference>
<comment type="caution">
    <text evidence="8">The sequence shown here is derived from an EMBL/GenBank/DDBJ whole genome shotgun (WGS) entry which is preliminary data.</text>
</comment>
<sequence length="973" mass="109579">MYMLNILKTATSLLSGVVEVEYRVRDCSFDLSHPLSKEAWQVVWELLNQGKPVEVQYVAANTLYFKITRCLADIPPAEVPALKDKIVNVLAQYVQGPALVTTRLGLTMASFIANTIGLYWKDPLEELGTVFQPQNFPGVPELKILKILIQIFGYVPEQIQTQWQHATRRNAAYQALQAKGENMFSWLFNILRSQPDPDTIVEILKALNSWMKVSCVCSWSEVLTVIDTLVSYCATAAASDEDAVCESCLEILSGIIADPSATMYPSLMLNVLGRILPLQASIDLVLMRNNMELASSFYSMYVAMADCHSRLCVEVVDPENRYAKENPQNRANVQQLVGIILRCTGTPGSYPVEEIMSSITISVWYSIMEEIQSKQSNEAMYVRLMLFFDDVYKSLAEILVRKAQYPLENFDSWNSEEKEQFRVYRQDVGDCLTYCFELRGWSMLNELVAWAERQVDSIENDPTQIEKVWPEIESILNAIRAVTENVNDDPTDVLMVDSMTRGFNVIFRVLKFNRERKIPKIFQAAIECLFQPEIATSSALALKTLSRDCSSNLLEFIPQIIASCKQALCSGMLSENDCMRLVYCVGRFVVYLPLDQILSIVDEIFAPGLTQLQSIAVVEPQATMKPQLVSILNMFSTLCYALDPCMNGDEDDDEDTSEETAMSDNNSSGDNKLSKKKPTVVSEPLIPIVEKILPTLITVAKKWARDETVMESLLGIVKHTLASLHLSSTPVLDYSIQLVLISFEFNPLTVTCSLAKQTILMIGKENLGMQCRFLAQIHSLSIDRLKNARDNLEFAESYFIMLAQFIKNDLNLVKESQIPIEPMLDLAIDTLAYSEAPMLKAGIYFVTVCVEKADENNPGLSQYLKLHGPRITHKIVISVGCIVPRSSIHHFAELYVALNRNMPAEWRKWLTDVLGLEGFPSAHLDPEVKNKFFMKVTRGQANKRGVQEALNEFTLACRNLSGSEYAAMTSKRF</sequence>
<dbReference type="Proteomes" id="UP000708208">
    <property type="component" value="Unassembled WGS sequence"/>
</dbReference>
<feature type="region of interest" description="Disordered" evidence="6">
    <location>
        <begin position="649"/>
        <end position="675"/>
    </location>
</feature>
<dbReference type="Pfam" id="PF18773">
    <property type="entry name" value="Importin_rep"/>
    <property type="match status" value="1"/>
</dbReference>
<evidence type="ECO:0000256" key="6">
    <source>
        <dbReference type="SAM" id="MobiDB-lite"/>
    </source>
</evidence>
<gene>
    <name evidence="8" type="ORF">AFUS01_LOCUS33193</name>
</gene>
<evidence type="ECO:0000256" key="1">
    <source>
        <dbReference type="ARBA" id="ARBA00004123"/>
    </source>
</evidence>
<evidence type="ECO:0000256" key="3">
    <source>
        <dbReference type="ARBA" id="ARBA00022448"/>
    </source>
</evidence>
<accession>A0A8J2KXZ5</accession>
<organism evidence="8 9">
    <name type="scientific">Allacma fusca</name>
    <dbReference type="NCBI Taxonomy" id="39272"/>
    <lineage>
        <taxon>Eukaryota</taxon>
        <taxon>Metazoa</taxon>
        <taxon>Ecdysozoa</taxon>
        <taxon>Arthropoda</taxon>
        <taxon>Hexapoda</taxon>
        <taxon>Collembola</taxon>
        <taxon>Symphypleona</taxon>
        <taxon>Sminthuridae</taxon>
        <taxon>Allacma</taxon>
    </lineage>
</organism>
<dbReference type="GO" id="GO:0005737">
    <property type="term" value="C:cytoplasm"/>
    <property type="evidence" value="ECO:0007669"/>
    <property type="project" value="TreeGrafter"/>
</dbReference>
<keyword evidence="3" id="KW-0813">Transport</keyword>
<evidence type="ECO:0000256" key="5">
    <source>
        <dbReference type="ARBA" id="ARBA00023242"/>
    </source>
</evidence>
<reference evidence="8" key="1">
    <citation type="submission" date="2021-06" db="EMBL/GenBank/DDBJ databases">
        <authorList>
            <person name="Hodson N. C."/>
            <person name="Mongue J. A."/>
            <person name="Jaron S. K."/>
        </authorList>
    </citation>
    <scope>NUCLEOTIDE SEQUENCE</scope>
</reference>
<feature type="compositionally biased region" description="Acidic residues" evidence="6">
    <location>
        <begin position="649"/>
        <end position="658"/>
    </location>
</feature>
<proteinExistence type="inferred from homology"/>
<evidence type="ECO:0000259" key="7">
    <source>
        <dbReference type="Pfam" id="PF08389"/>
    </source>
</evidence>
<dbReference type="InterPro" id="IPR051345">
    <property type="entry name" value="Importin_beta-like_NTR"/>
</dbReference>
<dbReference type="InterPro" id="IPR040520">
    <property type="entry name" value="Importin_rep_3"/>
</dbReference>
<dbReference type="GO" id="GO:0005634">
    <property type="term" value="C:nucleus"/>
    <property type="evidence" value="ECO:0007669"/>
    <property type="project" value="UniProtKB-SubCell"/>
</dbReference>
<dbReference type="InterPro" id="IPR013598">
    <property type="entry name" value="Exportin-1/Importin-b-like"/>
</dbReference>
<feature type="domain" description="Exportin-1/Importin-beta-like" evidence="7">
    <location>
        <begin position="98"/>
        <end position="252"/>
    </location>
</feature>
<protein>
    <recommendedName>
        <fullName evidence="7">Exportin-1/Importin-beta-like domain-containing protein</fullName>
    </recommendedName>
</protein>
<keyword evidence="4" id="KW-0677">Repeat</keyword>
<comment type="subcellular location">
    <subcellularLocation>
        <location evidence="1">Nucleus</location>
    </subcellularLocation>
</comment>
<name>A0A8J2KXZ5_9HEXA</name>